<dbReference type="GO" id="GO:0045742">
    <property type="term" value="P:positive regulation of epidermal growth factor receptor signaling pathway"/>
    <property type="evidence" value="ECO:0007669"/>
    <property type="project" value="Ensembl"/>
</dbReference>
<evidence type="ECO:0000256" key="6">
    <source>
        <dbReference type="ARBA" id="ARBA00023295"/>
    </source>
</evidence>
<keyword evidence="5" id="KW-0119">Carbohydrate metabolism</keyword>
<dbReference type="GO" id="GO:0006689">
    <property type="term" value="P:ganglioside catabolic process"/>
    <property type="evidence" value="ECO:0000318"/>
    <property type="project" value="GO_Central"/>
</dbReference>
<evidence type="ECO:0000313" key="9">
    <source>
        <dbReference type="Proteomes" id="UP000002279"/>
    </source>
</evidence>
<gene>
    <name evidence="8" type="primary">NEU3</name>
</gene>
<dbReference type="GO" id="GO:0009313">
    <property type="term" value="P:oligosaccharide catabolic process"/>
    <property type="evidence" value="ECO:0000318"/>
    <property type="project" value="GO_Central"/>
</dbReference>
<dbReference type="CTD" id="10825"/>
<dbReference type="InParanoid" id="A0A6I8P0B1"/>
<dbReference type="GO" id="GO:1900186">
    <property type="term" value="P:negative regulation of clathrin-dependent endocytosis"/>
    <property type="evidence" value="ECO:0007669"/>
    <property type="project" value="Ensembl"/>
</dbReference>
<dbReference type="PANTHER" id="PTHR10628:SF23">
    <property type="entry name" value="SIALIDASE-3"/>
    <property type="match status" value="1"/>
</dbReference>
<dbReference type="GO" id="GO:0005737">
    <property type="term" value="C:cytoplasm"/>
    <property type="evidence" value="ECO:0000318"/>
    <property type="project" value="GO_Central"/>
</dbReference>
<dbReference type="GO" id="GO:0031901">
    <property type="term" value="C:early endosome membrane"/>
    <property type="evidence" value="ECO:0007669"/>
    <property type="project" value="Ensembl"/>
</dbReference>
<dbReference type="GO" id="GO:0005764">
    <property type="term" value="C:lysosome"/>
    <property type="evidence" value="ECO:0000318"/>
    <property type="project" value="GO_Central"/>
</dbReference>
<dbReference type="InterPro" id="IPR036278">
    <property type="entry name" value="Sialidase_sf"/>
</dbReference>
<dbReference type="EC" id="3.2.1.18" evidence="3"/>
<dbReference type="InterPro" id="IPR026856">
    <property type="entry name" value="Sialidase_fam"/>
</dbReference>
<proteinExistence type="inferred from homology"/>
<evidence type="ECO:0000256" key="1">
    <source>
        <dbReference type="ARBA" id="ARBA00000427"/>
    </source>
</evidence>
<dbReference type="Pfam" id="PF13088">
    <property type="entry name" value="BNR_2"/>
    <property type="match status" value="1"/>
</dbReference>
<protein>
    <recommendedName>
        <fullName evidence="3">exo-alpha-sialidase</fullName>
        <ecNumber evidence="3">3.2.1.18</ecNumber>
    </recommendedName>
</protein>
<organism evidence="8 9">
    <name type="scientific">Ornithorhynchus anatinus</name>
    <name type="common">Duckbill platypus</name>
    <dbReference type="NCBI Taxonomy" id="9258"/>
    <lineage>
        <taxon>Eukaryota</taxon>
        <taxon>Metazoa</taxon>
        <taxon>Chordata</taxon>
        <taxon>Craniata</taxon>
        <taxon>Vertebrata</taxon>
        <taxon>Euteleostomi</taxon>
        <taxon>Mammalia</taxon>
        <taxon>Monotremata</taxon>
        <taxon>Ornithorhynchidae</taxon>
        <taxon>Ornithorhynchus</taxon>
    </lineage>
</organism>
<dbReference type="GO" id="GO:0055038">
    <property type="term" value="C:recycling endosome membrane"/>
    <property type="evidence" value="ECO:0007669"/>
    <property type="project" value="Ensembl"/>
</dbReference>
<dbReference type="OMA" id="ECGIKRE"/>
<dbReference type="AlphaFoldDB" id="A0A6I8P0B1"/>
<keyword evidence="4" id="KW-0443">Lipid metabolism</keyword>
<dbReference type="Ensembl" id="ENSOANT00000060224.1">
    <property type="protein sequence ID" value="ENSOANP00000045984.1"/>
    <property type="gene ID" value="ENSOANG00000039167.1"/>
</dbReference>
<evidence type="ECO:0000259" key="7">
    <source>
        <dbReference type="Pfam" id="PF13088"/>
    </source>
</evidence>
<dbReference type="GeneTree" id="ENSGT00950000182944"/>
<comment type="catalytic activity">
    <reaction evidence="1">
        <text>Hydrolysis of alpha-(2-&gt;3)-, alpha-(2-&gt;6)-, alpha-(2-&gt;8)- glycosidic linkages of terminal sialic acid residues in oligosaccharides, glycoproteins, glycolipids, colominic acid and synthetic substrates.</text>
        <dbReference type="EC" id="3.2.1.18"/>
    </reaction>
</comment>
<dbReference type="CDD" id="cd15482">
    <property type="entry name" value="Sialidase_non-viral"/>
    <property type="match status" value="1"/>
</dbReference>
<evidence type="ECO:0000313" key="8">
    <source>
        <dbReference type="Ensembl" id="ENSOANP00000045984.1"/>
    </source>
</evidence>
<dbReference type="OrthoDB" id="2739686at2759"/>
<dbReference type="RefSeq" id="XP_028914356.1">
    <property type="nucleotide sequence ID" value="XM_029058523.1"/>
</dbReference>
<dbReference type="PANTHER" id="PTHR10628">
    <property type="entry name" value="SIALIDASE"/>
    <property type="match status" value="1"/>
</dbReference>
<name>A0A6I8P0B1_ORNAN</name>
<evidence type="ECO:0000256" key="4">
    <source>
        <dbReference type="ARBA" id="ARBA00022963"/>
    </source>
</evidence>
<reference evidence="8" key="3">
    <citation type="submission" date="2025-09" db="UniProtKB">
        <authorList>
            <consortium name="Ensembl"/>
        </authorList>
    </citation>
    <scope>IDENTIFICATION</scope>
    <source>
        <strain evidence="8">Glennie</strain>
    </source>
</reference>
<dbReference type="Bgee" id="ENSOANG00000039167">
    <property type="expression patterns" value="Expressed in cerebellum and 7 other cell types or tissues"/>
</dbReference>
<accession>A0A6I8P0B1</accession>
<dbReference type="Proteomes" id="UP000002279">
    <property type="component" value="Chromosome 2"/>
</dbReference>
<dbReference type="GO" id="GO:0016020">
    <property type="term" value="C:membrane"/>
    <property type="evidence" value="ECO:0000318"/>
    <property type="project" value="GO_Central"/>
</dbReference>
<keyword evidence="9" id="KW-1185">Reference proteome</keyword>
<dbReference type="GeneID" id="103164850"/>
<dbReference type="GO" id="GO:0005886">
    <property type="term" value="C:plasma membrane"/>
    <property type="evidence" value="ECO:0007669"/>
    <property type="project" value="Ensembl"/>
</dbReference>
<comment type="similarity">
    <text evidence="2">Belongs to the glycosyl hydrolase 33 family.</text>
</comment>
<keyword evidence="4" id="KW-0442">Lipid degradation</keyword>
<dbReference type="KEGG" id="oaa:103164850"/>
<keyword evidence="6" id="KW-0326">Glycosidase</keyword>
<dbReference type="Gene3D" id="2.120.10.10">
    <property type="match status" value="1"/>
</dbReference>
<dbReference type="InterPro" id="IPR011040">
    <property type="entry name" value="Sialidase"/>
</dbReference>
<feature type="domain" description="Sialidase" evidence="7">
    <location>
        <begin position="37"/>
        <end position="371"/>
    </location>
</feature>
<sequence length="413" mass="44744">MEEADPGAANVPLFQQESVGGVTYRIPALLYIPPSRTLLAFAEKRSSAKDEDALHLVLRRGLRDGLSVQWGPAEPLTTARLPGYRTMNPCPVREWKSGELFLFFLCVRDHVSERRQILSGRSAARICLVSSSDDGRHWGPPTDVTREALGPDSRRWATFAVGPGHGVQLQDGRLVVPAYAYGRRPRCPCLPLPLPPAPPCRPRPHAFVLYSIDLGATWRHGAPVLAADTGECEVAEVAAGGTSGGPVVLYCNARTGAGWRAEAFSPDGGERFRPPVLSRQLREPPRGCQGSVVSFHPGPADGAADGAAAAATPRPPGGTWLVFSHPTGRKRRVDLGVRLNRAPLEAGPWSRPWVLHRGPSGYSDLAVLEDGAGEEGGVFGCLFERGVKRECEQIAFRLFTGRQLLDRVRPEED</sequence>
<dbReference type="GO" id="GO:0004308">
    <property type="term" value="F:exo-alpha-sialidase activity"/>
    <property type="evidence" value="ECO:0000318"/>
    <property type="project" value="GO_Central"/>
</dbReference>
<keyword evidence="6" id="KW-0378">Hydrolase</keyword>
<dbReference type="SUPFAM" id="SSF50939">
    <property type="entry name" value="Sialidases"/>
    <property type="match status" value="1"/>
</dbReference>
<reference evidence="8" key="2">
    <citation type="submission" date="2025-08" db="UniProtKB">
        <authorList>
            <consortium name="Ensembl"/>
        </authorList>
    </citation>
    <scope>IDENTIFICATION</scope>
    <source>
        <strain evidence="8">Glennie</strain>
    </source>
</reference>
<reference evidence="8 9" key="1">
    <citation type="journal article" date="2008" name="Nature">
        <title>Genome analysis of the platypus reveals unique signatures of evolution.</title>
        <authorList>
            <person name="Warren W.C."/>
            <person name="Hillier L.W."/>
            <person name="Marshall Graves J.A."/>
            <person name="Birney E."/>
            <person name="Ponting C.P."/>
            <person name="Grutzner F."/>
            <person name="Belov K."/>
            <person name="Miller W."/>
            <person name="Clarke L."/>
            <person name="Chinwalla A.T."/>
            <person name="Yang S.P."/>
            <person name="Heger A."/>
            <person name="Locke D.P."/>
            <person name="Miethke P."/>
            <person name="Waters P.D."/>
            <person name="Veyrunes F."/>
            <person name="Fulton L."/>
            <person name="Fulton B."/>
            <person name="Graves T."/>
            <person name="Wallis J."/>
            <person name="Puente X.S."/>
            <person name="Lopez-Otin C."/>
            <person name="Ordonez G.R."/>
            <person name="Eichler E.E."/>
            <person name="Chen L."/>
            <person name="Cheng Z."/>
            <person name="Deakin J.E."/>
            <person name="Alsop A."/>
            <person name="Thompson K."/>
            <person name="Kirby P."/>
            <person name="Papenfuss A.T."/>
            <person name="Wakefield M.J."/>
            <person name="Olender T."/>
            <person name="Lancet D."/>
            <person name="Huttley G.A."/>
            <person name="Smit A.F."/>
            <person name="Pask A."/>
            <person name="Temple-Smith P."/>
            <person name="Batzer M.A."/>
            <person name="Walker J.A."/>
            <person name="Konkel M.K."/>
            <person name="Harris R.S."/>
            <person name="Whittington C.M."/>
            <person name="Wong E.S."/>
            <person name="Gemmell N.J."/>
            <person name="Buschiazzo E."/>
            <person name="Vargas Jentzsch I.M."/>
            <person name="Merkel A."/>
            <person name="Schmitz J."/>
            <person name="Zemann A."/>
            <person name="Churakov G."/>
            <person name="Kriegs J.O."/>
            <person name="Brosius J."/>
            <person name="Murchison E.P."/>
            <person name="Sachidanandam R."/>
            <person name="Smith C."/>
            <person name="Hannon G.J."/>
            <person name="Tsend-Ayush E."/>
            <person name="McMillan D."/>
            <person name="Attenborough R."/>
            <person name="Rens W."/>
            <person name="Ferguson-Smith M."/>
            <person name="Lefevre C.M."/>
            <person name="Sharp J.A."/>
            <person name="Nicholas K.R."/>
            <person name="Ray D.A."/>
            <person name="Kube M."/>
            <person name="Reinhardt R."/>
            <person name="Pringle T.H."/>
            <person name="Taylor J."/>
            <person name="Jones R.C."/>
            <person name="Nixon B."/>
            <person name="Dacheux J.L."/>
            <person name="Niwa H."/>
            <person name="Sekita Y."/>
            <person name="Huang X."/>
            <person name="Stark A."/>
            <person name="Kheradpour P."/>
            <person name="Kellis M."/>
            <person name="Flicek P."/>
            <person name="Chen Y."/>
            <person name="Webber C."/>
            <person name="Hardison R."/>
            <person name="Nelson J."/>
            <person name="Hallsworth-Pepin K."/>
            <person name="Delehaunty K."/>
            <person name="Markovic C."/>
            <person name="Minx P."/>
            <person name="Feng Y."/>
            <person name="Kremitzki C."/>
            <person name="Mitreva M."/>
            <person name="Glasscock J."/>
            <person name="Wylie T."/>
            <person name="Wohldmann P."/>
            <person name="Thiru P."/>
            <person name="Nhan M.N."/>
            <person name="Pohl C.S."/>
            <person name="Smith S.M."/>
            <person name="Hou S."/>
            <person name="Nefedov M."/>
            <person name="de Jong P.J."/>
            <person name="Renfree M.B."/>
            <person name="Mardis E.R."/>
            <person name="Wilson R.K."/>
        </authorList>
    </citation>
    <scope>NUCLEOTIDE SEQUENCE [LARGE SCALE GENOMIC DNA]</scope>
    <source>
        <strain evidence="8 9">Glennie</strain>
    </source>
</reference>
<dbReference type="FunCoup" id="A0A6I8P0B1">
    <property type="interactions" value="289"/>
</dbReference>
<evidence type="ECO:0000256" key="2">
    <source>
        <dbReference type="ARBA" id="ARBA00009348"/>
    </source>
</evidence>
<evidence type="ECO:0000256" key="3">
    <source>
        <dbReference type="ARBA" id="ARBA00012733"/>
    </source>
</evidence>
<dbReference type="GO" id="GO:0005765">
    <property type="term" value="C:lysosomal membrane"/>
    <property type="evidence" value="ECO:0007669"/>
    <property type="project" value="Ensembl"/>
</dbReference>
<evidence type="ECO:0000256" key="5">
    <source>
        <dbReference type="ARBA" id="ARBA00023277"/>
    </source>
</evidence>